<evidence type="ECO:0000313" key="1">
    <source>
        <dbReference type="EMBL" id="KAG0411819.1"/>
    </source>
</evidence>
<dbReference type="EMBL" id="JABSTQ010011402">
    <property type="protein sequence ID" value="KAG0411819.1"/>
    <property type="molecule type" value="Genomic_DNA"/>
</dbReference>
<comment type="caution">
    <text evidence="1">The sequence shown here is derived from an EMBL/GenBank/DDBJ whole genome shotgun (WGS) entry which is preliminary data.</text>
</comment>
<evidence type="ECO:0000313" key="2">
    <source>
        <dbReference type="Proteomes" id="UP000805193"/>
    </source>
</evidence>
<name>A0AC60NXG5_IXOPE</name>
<sequence>MTGFRSGSDWIGLGSFGFPLCFVSVPPDPGSLRKSKMLTALKKLVGNNEASGGKPQPPSGMQTMEQSLQKRFARGVQYNMKLVIRGDRNVGKSCLLLRLQGQRLKEEYQPSEEIQVASIQWSYKATDDVVKVEVWDVVDKGKKRRPIEGLKLDNAGSPEAGVPEEPALDAEFIDVYKGTNGVIMMLDITKQWTFDYVQRELPKVPDNIPVLVLANHLDMKHHRNITEDQVRFYVESIERPAGSAQIRYAESSLRNGFGLKFLYKWFNLPFLQLQRESLLLQLERNAHETDATNEELDILQESEEQNYDLFAEALNNRRREIADQLSSASKFAEAASPQMVVNGMPSSATTVNLASETKPSGPRSAPPPRSVSVPSSLGAQEAKKQGAPKAATRAQAPVTVATAAATTASPVAVPQQAGGAARSLSPTDEKAAKSGAASSTGTSKTPTKQGGLMSKLFKKAERDDPIVVRANVHAPPTGVSSAGPVGDVDDFVPDDGDASFNSFLDDRDPDGGATPSTVAGEEDSASDDDEGNNPLVTGFQDDVDPEDVVPSRAVGDPVTVLASKDSSDEEDTSVVHGRDPNQDLSGESFVSREEISREDPDGTSSPAAPENAAPETPSFWNMPTEDLTFLEKRYSALAAPATKQPVLQSQPEEPGAEGDVAVAAKPKKHRHKSKKEDKERSQKHRKEGSSSKGTEDAERKPKKKSQRKQRAKPSADDSSSDAERLEAFLGAADAPGLERAAEAYESL</sequence>
<accession>A0AC60NXG5</accession>
<keyword evidence="2" id="KW-1185">Reference proteome</keyword>
<organism evidence="1 2">
    <name type="scientific">Ixodes persulcatus</name>
    <name type="common">Taiga tick</name>
    <dbReference type="NCBI Taxonomy" id="34615"/>
    <lineage>
        <taxon>Eukaryota</taxon>
        <taxon>Metazoa</taxon>
        <taxon>Ecdysozoa</taxon>
        <taxon>Arthropoda</taxon>
        <taxon>Chelicerata</taxon>
        <taxon>Arachnida</taxon>
        <taxon>Acari</taxon>
        <taxon>Parasitiformes</taxon>
        <taxon>Ixodida</taxon>
        <taxon>Ixodoidea</taxon>
        <taxon>Ixodidae</taxon>
        <taxon>Ixodinae</taxon>
        <taxon>Ixodes</taxon>
    </lineage>
</organism>
<reference evidence="1 2" key="1">
    <citation type="journal article" date="2020" name="Cell">
        <title>Large-Scale Comparative Analyses of Tick Genomes Elucidate Their Genetic Diversity and Vector Capacities.</title>
        <authorList>
            <consortium name="Tick Genome and Microbiome Consortium (TIGMIC)"/>
            <person name="Jia N."/>
            <person name="Wang J."/>
            <person name="Shi W."/>
            <person name="Du L."/>
            <person name="Sun Y."/>
            <person name="Zhan W."/>
            <person name="Jiang J.F."/>
            <person name="Wang Q."/>
            <person name="Zhang B."/>
            <person name="Ji P."/>
            <person name="Bell-Sakyi L."/>
            <person name="Cui X.M."/>
            <person name="Yuan T.T."/>
            <person name="Jiang B.G."/>
            <person name="Yang W.F."/>
            <person name="Lam T.T."/>
            <person name="Chang Q.C."/>
            <person name="Ding S.J."/>
            <person name="Wang X.J."/>
            <person name="Zhu J.G."/>
            <person name="Ruan X.D."/>
            <person name="Zhao L."/>
            <person name="Wei J.T."/>
            <person name="Ye R.Z."/>
            <person name="Que T.C."/>
            <person name="Du C.H."/>
            <person name="Zhou Y.H."/>
            <person name="Cheng J.X."/>
            <person name="Dai P.F."/>
            <person name="Guo W.B."/>
            <person name="Han X.H."/>
            <person name="Huang E.J."/>
            <person name="Li L.F."/>
            <person name="Wei W."/>
            <person name="Gao Y.C."/>
            <person name="Liu J.Z."/>
            <person name="Shao H.Z."/>
            <person name="Wang X."/>
            <person name="Wang C.C."/>
            <person name="Yang T.C."/>
            <person name="Huo Q.B."/>
            <person name="Li W."/>
            <person name="Chen H.Y."/>
            <person name="Chen S.E."/>
            <person name="Zhou L.G."/>
            <person name="Ni X.B."/>
            <person name="Tian J.H."/>
            <person name="Sheng Y."/>
            <person name="Liu T."/>
            <person name="Pan Y.S."/>
            <person name="Xia L.Y."/>
            <person name="Li J."/>
            <person name="Zhao F."/>
            <person name="Cao W.C."/>
        </authorList>
    </citation>
    <scope>NUCLEOTIDE SEQUENCE [LARGE SCALE GENOMIC DNA]</scope>
    <source>
        <strain evidence="1">Iper-2018</strain>
    </source>
</reference>
<protein>
    <submittedName>
        <fullName evidence="1">Uncharacterized protein</fullName>
    </submittedName>
</protein>
<proteinExistence type="predicted"/>
<dbReference type="Proteomes" id="UP000805193">
    <property type="component" value="Unassembled WGS sequence"/>
</dbReference>
<gene>
    <name evidence="1" type="ORF">HPB47_011048</name>
</gene>